<keyword evidence="2" id="KW-1185">Reference proteome</keyword>
<gene>
    <name evidence="1" type="ORF">SVUK_LOCUS17520</name>
</gene>
<organism evidence="1 2">
    <name type="scientific">Strongylus vulgaris</name>
    <name type="common">Blood worm</name>
    <dbReference type="NCBI Taxonomy" id="40348"/>
    <lineage>
        <taxon>Eukaryota</taxon>
        <taxon>Metazoa</taxon>
        <taxon>Ecdysozoa</taxon>
        <taxon>Nematoda</taxon>
        <taxon>Chromadorea</taxon>
        <taxon>Rhabditida</taxon>
        <taxon>Rhabditina</taxon>
        <taxon>Rhabditomorpha</taxon>
        <taxon>Strongyloidea</taxon>
        <taxon>Strongylidae</taxon>
        <taxon>Strongylus</taxon>
    </lineage>
</organism>
<reference evidence="1 2" key="1">
    <citation type="submission" date="2018-11" db="EMBL/GenBank/DDBJ databases">
        <authorList>
            <consortium name="Pathogen Informatics"/>
        </authorList>
    </citation>
    <scope>NUCLEOTIDE SEQUENCE [LARGE SCALE GENOMIC DNA]</scope>
</reference>
<proteinExistence type="predicted"/>
<sequence length="88" mass="9467">MPMVLNAYATQLQANLVFGIVSKQFDRRLSLPLAEISLEAGDKAGVIVPDVFGIVSKRFDRRLSLPLAEISLEAGDKAGVIIPDVSTL</sequence>
<protein>
    <submittedName>
        <fullName evidence="1">Uncharacterized protein</fullName>
    </submittedName>
</protein>
<evidence type="ECO:0000313" key="1">
    <source>
        <dbReference type="EMBL" id="VDM82522.1"/>
    </source>
</evidence>
<accession>A0A3P7LTU3</accession>
<dbReference type="EMBL" id="UYYB01118080">
    <property type="protein sequence ID" value="VDM82522.1"/>
    <property type="molecule type" value="Genomic_DNA"/>
</dbReference>
<dbReference type="Proteomes" id="UP000270094">
    <property type="component" value="Unassembled WGS sequence"/>
</dbReference>
<dbReference type="OrthoDB" id="5781461at2759"/>
<dbReference type="AlphaFoldDB" id="A0A3P7LTU3"/>
<name>A0A3P7LTU3_STRVU</name>
<evidence type="ECO:0000313" key="2">
    <source>
        <dbReference type="Proteomes" id="UP000270094"/>
    </source>
</evidence>